<dbReference type="InterPro" id="IPR048423">
    <property type="entry name" value="DRL_cat"/>
</dbReference>
<reference evidence="2 3" key="1">
    <citation type="submission" date="2019-03" db="EMBL/GenBank/DDBJ databases">
        <title>Metabolic potential of uncultured bacteria and archaea associated with petroleum seepage in deep-sea sediments.</title>
        <authorList>
            <person name="Dong X."/>
            <person name="Hubert C."/>
        </authorList>
    </citation>
    <scope>NUCLEOTIDE SEQUENCE [LARGE SCALE GENOMIC DNA]</scope>
    <source>
        <strain evidence="2">E29_bin28</strain>
    </source>
</reference>
<dbReference type="InterPro" id="IPR013974">
    <property type="entry name" value="SAF"/>
</dbReference>
<dbReference type="SUPFAM" id="SSF51735">
    <property type="entry name" value="NAD(P)-binding Rossmann-fold domains"/>
    <property type="match status" value="1"/>
</dbReference>
<dbReference type="PANTHER" id="PTHR37850">
    <property type="entry name" value="STRU PROTEIN"/>
    <property type="match status" value="1"/>
</dbReference>
<dbReference type="PANTHER" id="PTHR37850:SF2">
    <property type="entry name" value="SAF DOMAIN PROTEIN"/>
    <property type="match status" value="1"/>
</dbReference>
<evidence type="ECO:0000313" key="2">
    <source>
        <dbReference type="EMBL" id="TET92312.1"/>
    </source>
</evidence>
<dbReference type="CDD" id="cd11616">
    <property type="entry name" value="SAF_DH_OX_like"/>
    <property type="match status" value="1"/>
</dbReference>
<dbReference type="Pfam" id="PF08666">
    <property type="entry name" value="SAF"/>
    <property type="match status" value="1"/>
</dbReference>
<feature type="domain" description="SAF" evidence="1">
    <location>
        <begin position="347"/>
        <end position="412"/>
    </location>
</feature>
<protein>
    <submittedName>
        <fullName evidence="2">NAD(P)-dependent oxidoreductase</fullName>
    </submittedName>
</protein>
<dbReference type="Gene3D" id="3.40.50.720">
    <property type="entry name" value="NAD(P)-binding Rossmann-like Domain"/>
    <property type="match status" value="1"/>
</dbReference>
<organism evidence="2 3">
    <name type="scientific">Aerophobetes bacterium</name>
    <dbReference type="NCBI Taxonomy" id="2030807"/>
    <lineage>
        <taxon>Bacteria</taxon>
        <taxon>Candidatus Aerophobota</taxon>
    </lineage>
</organism>
<dbReference type="Pfam" id="PF21135">
    <property type="entry name" value="DRL_cat"/>
    <property type="match status" value="1"/>
</dbReference>
<dbReference type="InterPro" id="IPR036291">
    <property type="entry name" value="NAD(P)-bd_dom_sf"/>
</dbReference>
<dbReference type="EMBL" id="SOIJ01000226">
    <property type="protein sequence ID" value="TET92312.1"/>
    <property type="molecule type" value="Genomic_DNA"/>
</dbReference>
<sequence length="435" mass="47115">MLNLPQKLAKLEKKGEIIKVGIVGVGQMGAGVATVISRMKGMDVLALADIIKEKAINIFEEIGVLRKNIFCSSDDPDECSRALEKGMRVATNKAQVIPLLPSLNAIVEATGIPRVGAEVAFKAIKNKKNIIMMNIETDVTVGCILAELAKNAGVVYSVGAGDEPGAIKELYDFAKSLGFKIVAAGKGKNNPLDKEATPENLKDIALKKGVNPKMLTEFVDGSKTMIEMTAVANATGLVPDVRGMHGPRCELSKLTSIFSLKEKGGILNEEEVVDYALGTIAPGVFVVVTTENKRLRKDLEYLRMGKGPNYLLYRPYHLASIEVPLSVARAVIYQEPTLVSSGKPVAEAITVAKRDLRVGERIDGIGKFDIYGSIEKASVAHKENLLPLGLAEGAVLKTNVKKGGYITWHQIELEKRSVLLSLRRLQDKLFSPKEN</sequence>
<dbReference type="SMART" id="SM00858">
    <property type="entry name" value="SAF"/>
    <property type="match status" value="1"/>
</dbReference>
<proteinExistence type="predicted"/>
<comment type="caution">
    <text evidence="2">The sequence shown here is derived from an EMBL/GenBank/DDBJ whole genome shotgun (WGS) entry which is preliminary data.</text>
</comment>
<name>A0A523YLR8_UNCAE</name>
<dbReference type="AlphaFoldDB" id="A0A523YLR8"/>
<accession>A0A523YLR8</accession>
<gene>
    <name evidence="2" type="ORF">E3J33_03995</name>
</gene>
<dbReference type="Proteomes" id="UP000316925">
    <property type="component" value="Unassembled WGS sequence"/>
</dbReference>
<evidence type="ECO:0000259" key="1">
    <source>
        <dbReference type="SMART" id="SM00858"/>
    </source>
</evidence>
<evidence type="ECO:0000313" key="3">
    <source>
        <dbReference type="Proteomes" id="UP000316925"/>
    </source>
</evidence>